<evidence type="ECO:0000313" key="3">
    <source>
        <dbReference type="Proteomes" id="UP000593568"/>
    </source>
</evidence>
<proteinExistence type="predicted"/>
<sequence length="36" mass="4207">MPSLMNGHSTLLVIYEIIFLSFFYPSYILFKLPTPI</sequence>
<keyword evidence="1" id="KW-1133">Transmembrane helix</keyword>
<protein>
    <submittedName>
        <fullName evidence="2">Uncharacterized protein</fullName>
    </submittedName>
</protein>
<comment type="caution">
    <text evidence="2">The sequence shown here is derived from an EMBL/GenBank/DDBJ whole genome shotgun (WGS) entry which is preliminary data.</text>
</comment>
<gene>
    <name evidence="2" type="ORF">Gotri_023837</name>
</gene>
<evidence type="ECO:0000313" key="2">
    <source>
        <dbReference type="EMBL" id="MBA0761154.1"/>
    </source>
</evidence>
<accession>A0A7J9DKQ5</accession>
<dbReference type="AlphaFoldDB" id="A0A7J9DKQ5"/>
<dbReference type="EMBL" id="JABEZW010000003">
    <property type="protein sequence ID" value="MBA0761154.1"/>
    <property type="molecule type" value="Genomic_DNA"/>
</dbReference>
<reference evidence="2 3" key="1">
    <citation type="journal article" date="2019" name="Genome Biol. Evol.">
        <title>Insights into the evolution of the New World diploid cottons (Gossypium, subgenus Houzingenia) based on genome sequencing.</title>
        <authorList>
            <person name="Grover C.E."/>
            <person name="Arick M.A. 2nd"/>
            <person name="Thrash A."/>
            <person name="Conover J.L."/>
            <person name="Sanders W.S."/>
            <person name="Peterson D.G."/>
            <person name="Frelichowski J.E."/>
            <person name="Scheffler J.A."/>
            <person name="Scheffler B.E."/>
            <person name="Wendel J.F."/>
        </authorList>
    </citation>
    <scope>NUCLEOTIDE SEQUENCE [LARGE SCALE GENOMIC DNA]</scope>
    <source>
        <strain evidence="2">8</strain>
        <tissue evidence="2">Leaf</tissue>
    </source>
</reference>
<keyword evidence="1" id="KW-0812">Transmembrane</keyword>
<feature type="transmembrane region" description="Helical" evidence="1">
    <location>
        <begin position="12"/>
        <end position="30"/>
    </location>
</feature>
<organism evidence="2 3">
    <name type="scientific">Gossypium trilobum</name>
    <dbReference type="NCBI Taxonomy" id="34281"/>
    <lineage>
        <taxon>Eukaryota</taxon>
        <taxon>Viridiplantae</taxon>
        <taxon>Streptophyta</taxon>
        <taxon>Embryophyta</taxon>
        <taxon>Tracheophyta</taxon>
        <taxon>Spermatophyta</taxon>
        <taxon>Magnoliopsida</taxon>
        <taxon>eudicotyledons</taxon>
        <taxon>Gunneridae</taxon>
        <taxon>Pentapetalae</taxon>
        <taxon>rosids</taxon>
        <taxon>malvids</taxon>
        <taxon>Malvales</taxon>
        <taxon>Malvaceae</taxon>
        <taxon>Malvoideae</taxon>
        <taxon>Gossypium</taxon>
    </lineage>
</organism>
<evidence type="ECO:0000256" key="1">
    <source>
        <dbReference type="SAM" id="Phobius"/>
    </source>
</evidence>
<name>A0A7J9DKQ5_9ROSI</name>
<dbReference type="Proteomes" id="UP000593568">
    <property type="component" value="Unassembled WGS sequence"/>
</dbReference>
<keyword evidence="3" id="KW-1185">Reference proteome</keyword>
<keyword evidence="1" id="KW-0472">Membrane</keyword>